<dbReference type="InterPro" id="IPR007573">
    <property type="entry name" value="QWRF"/>
</dbReference>
<dbReference type="PANTHER" id="PTHR31807">
    <property type="entry name" value="AUGMIN FAMILY MEMBER"/>
    <property type="match status" value="1"/>
</dbReference>
<proteinExistence type="inferred from homology"/>
<keyword evidence="4" id="KW-1185">Reference proteome</keyword>
<dbReference type="AlphaFoldDB" id="A0AAV0K7R3"/>
<dbReference type="Pfam" id="PF04484">
    <property type="entry name" value="QWRF"/>
    <property type="match status" value="1"/>
</dbReference>
<feature type="region of interest" description="Disordered" evidence="2">
    <location>
        <begin position="1"/>
        <end position="105"/>
    </location>
</feature>
<name>A0AAV0K7R3_9ROSI</name>
<evidence type="ECO:0000313" key="4">
    <source>
        <dbReference type="Proteomes" id="UP001154282"/>
    </source>
</evidence>
<reference evidence="3" key="1">
    <citation type="submission" date="2022-08" db="EMBL/GenBank/DDBJ databases">
        <authorList>
            <person name="Gutierrez-Valencia J."/>
        </authorList>
    </citation>
    <scope>NUCLEOTIDE SEQUENCE</scope>
</reference>
<organism evidence="3 4">
    <name type="scientific">Linum tenue</name>
    <dbReference type="NCBI Taxonomy" id="586396"/>
    <lineage>
        <taxon>Eukaryota</taxon>
        <taxon>Viridiplantae</taxon>
        <taxon>Streptophyta</taxon>
        <taxon>Embryophyta</taxon>
        <taxon>Tracheophyta</taxon>
        <taxon>Spermatophyta</taxon>
        <taxon>Magnoliopsida</taxon>
        <taxon>eudicotyledons</taxon>
        <taxon>Gunneridae</taxon>
        <taxon>Pentapetalae</taxon>
        <taxon>rosids</taxon>
        <taxon>fabids</taxon>
        <taxon>Malpighiales</taxon>
        <taxon>Linaceae</taxon>
        <taxon>Linum</taxon>
    </lineage>
</organism>
<evidence type="ECO:0000256" key="1">
    <source>
        <dbReference type="ARBA" id="ARBA00010016"/>
    </source>
</evidence>
<evidence type="ECO:0000313" key="3">
    <source>
        <dbReference type="EMBL" id="CAI0418132.1"/>
    </source>
</evidence>
<comment type="caution">
    <text evidence="3">The sequence shown here is derived from an EMBL/GenBank/DDBJ whole genome shotgun (WGS) entry which is preliminary data.</text>
</comment>
<protein>
    <submittedName>
        <fullName evidence="3">Uncharacterized protein</fullName>
    </submittedName>
</protein>
<feature type="compositionally biased region" description="Low complexity" evidence="2">
    <location>
        <begin position="29"/>
        <end position="45"/>
    </location>
</feature>
<gene>
    <name evidence="3" type="ORF">LITE_LOCUS17556</name>
</gene>
<dbReference type="EMBL" id="CAMGYJ010000005">
    <property type="protein sequence ID" value="CAI0418132.1"/>
    <property type="molecule type" value="Genomic_DNA"/>
</dbReference>
<dbReference type="GO" id="GO:0008017">
    <property type="term" value="F:microtubule binding"/>
    <property type="evidence" value="ECO:0007669"/>
    <property type="project" value="TreeGrafter"/>
</dbReference>
<sequence length="334" mass="36432">MGEDHSSAVEAPPPQRRPRVREVNSRFMTPAPTSSTSFSPLPQQQHQRSTSVHQQRRRLELDKDSSAGNSASPTVAAAAVKLFKENANGERQDPRSRRLPHHRPCNAVTHSAAAKLLQSSTGMSSSLSVNLSANPNSGPTESLPDLRSSRATVSRRILTERNINTLSGPDDDDDAAASTTTSSSWKFPASPCSLSLDLQRSSSENPSFFHSLRGSEKSAKIGGFALPPVPHAKDLSDANASRKGRKASGQQEGFHAMRMIHNRYLQWRYANAKAEASSQAQSREAEMKLYSLGCKISGLYKSVTKKRIELARLQRMAALSTVLETQVSLTETEL</sequence>
<comment type="similarity">
    <text evidence="1">Belongs to the QWRF family.</text>
</comment>
<dbReference type="Proteomes" id="UP001154282">
    <property type="component" value="Unassembled WGS sequence"/>
</dbReference>
<dbReference type="GO" id="GO:0051225">
    <property type="term" value="P:spindle assembly"/>
    <property type="evidence" value="ECO:0007669"/>
    <property type="project" value="TreeGrafter"/>
</dbReference>
<feature type="compositionally biased region" description="Basic and acidic residues" evidence="2">
    <location>
        <begin position="82"/>
        <end position="96"/>
    </location>
</feature>
<feature type="region of interest" description="Disordered" evidence="2">
    <location>
        <begin position="119"/>
        <end position="190"/>
    </location>
</feature>
<dbReference type="GO" id="GO:0005880">
    <property type="term" value="C:nuclear microtubule"/>
    <property type="evidence" value="ECO:0007669"/>
    <property type="project" value="TreeGrafter"/>
</dbReference>
<dbReference type="GO" id="GO:0005737">
    <property type="term" value="C:cytoplasm"/>
    <property type="evidence" value="ECO:0007669"/>
    <property type="project" value="TreeGrafter"/>
</dbReference>
<evidence type="ECO:0000256" key="2">
    <source>
        <dbReference type="SAM" id="MobiDB-lite"/>
    </source>
</evidence>
<feature type="compositionally biased region" description="Low complexity" evidence="2">
    <location>
        <begin position="119"/>
        <end position="137"/>
    </location>
</feature>
<dbReference type="PANTHER" id="PTHR31807:SF6">
    <property type="entry name" value="PROTEIN ENDOSPERM DEFECTIVE 1-RELATED"/>
    <property type="match status" value="1"/>
</dbReference>
<accession>A0AAV0K7R3</accession>